<keyword evidence="4 10" id="KW-0378">Hydrolase</keyword>
<evidence type="ECO:0000256" key="10">
    <source>
        <dbReference type="HAMAP-Rule" id="MF_01486"/>
    </source>
</evidence>
<dbReference type="PANTHER" id="PTHR30591">
    <property type="entry name" value="RECBCD ENZYME SUBUNIT RECC"/>
    <property type="match status" value="1"/>
</dbReference>
<evidence type="ECO:0000256" key="3">
    <source>
        <dbReference type="ARBA" id="ARBA00022763"/>
    </source>
</evidence>
<dbReference type="Gene3D" id="1.10.10.160">
    <property type="match status" value="1"/>
</dbReference>
<dbReference type="NCBIfam" id="TIGR01450">
    <property type="entry name" value="recC"/>
    <property type="match status" value="1"/>
</dbReference>
<keyword evidence="7 10" id="KW-0067">ATP-binding</keyword>
<dbReference type="GO" id="GO:0003678">
    <property type="term" value="F:DNA helicase activity"/>
    <property type="evidence" value="ECO:0007669"/>
    <property type="project" value="UniProtKB-UniRule"/>
</dbReference>
<dbReference type="KEGG" id="rgu:A4W93_15580"/>
<evidence type="ECO:0000256" key="8">
    <source>
        <dbReference type="ARBA" id="ARBA00023125"/>
    </source>
</evidence>
<evidence type="ECO:0000256" key="7">
    <source>
        <dbReference type="ARBA" id="ARBA00022840"/>
    </source>
</evidence>
<keyword evidence="6 10" id="KW-0269">Exonuclease</keyword>
<evidence type="ECO:0000256" key="4">
    <source>
        <dbReference type="ARBA" id="ARBA00022801"/>
    </source>
</evidence>
<keyword evidence="8 10" id="KW-0238">DNA-binding</keyword>
<dbReference type="InterPro" id="IPR027417">
    <property type="entry name" value="P-loop_NTPase"/>
</dbReference>
<dbReference type="Gene3D" id="3.40.50.10930">
    <property type="match status" value="1"/>
</dbReference>
<sequence length="1134" mass="125334">MTPSIQPGLLVLHGNRSELLRDALFEWIQRQPLGPLEEEVFLVQSNGVAEWLKMALAERLGVCAATRVELPARFMWRTFRQALGRDAVPPVSPLDKAALTWRLMAHVPTLLSRPGYEPLARFLHGDDVVRRLQLCQRLADLFDQYQVYRSDWLDTWAAGRDVLPNPGAPDRPVPDDQRWQPLLWREVLGLLSPSERSGTRPQLHRRFVSAMENGTPVSPVARRVVLFGMSHVPLQTMEALAALSTHAQVLLAVPNPCRFHWADILQGRDALRPSRGRHPLRGGRDLAAIPLEDMHLHGHPLLAAWGRQGGDFIRQLDAFDDAAARARFAIPRVDLFDEEDGSTLLAQVQNRIRDLVPIAEHPPVAARADDRSIVFHVTHSGQREVEVLHDQLLALLATPGGTPQERPLHPRDIVVMVPDVETLAPAIRAVFGQYARSDARYIPFDIADVNDRGTNPLVVAVDWLMRLPQERCRLNDVRDLLDVPAIANRFGIQDTDLPQLTAWIAGSGVRWGLNEAQRADLGLEACGEQNTWLFGLRRMLLGYASGMVAGAAFDGIEPYAEVGGLDASLAGSLAAMVDALTHWWQQAVVPVPPAEWAERVRALLVALVKPADERDRVTLATLDDALRRWLEACDTAAFEERVPLAAMREAWLSGVDEPGLGRRFLGGGVTFCTLMPMRSIPFEVVCLLGMNDGDYPRSTSRSDFDLMGLPGQTRPGDRSRRDDDRQLMLEAVLSARRLLYISWTGRNVRDNSERPPSVLVSQFRDYLAAGWTGDVLHARTTEHPLQPFSRRYFEGGALFTHAREWRAAHDGREAAEAFAPVDVDTDTPLSVANLVAFLRQPVREFFRRRLQVVFSDGDAVPEDEETFSLNALQEYQLVDELIADPDTGDVAATLATRAEALRRAGRLPIGALGARRQGELVAGVAPMLERWAEVRAAYPRPAPKVPVHHAHRGVVLEDWLDGLVTDGDRTVWLELTPGRVSSKKGVRQERLLSAWVRALVAGSIRAPVGGVLVARDATVVVEPVAPDEARALLDELIDVWREGMAQPLPVAAKTALAFVADATRAAAVYDGGRLPGESADACLSRLWPEFESLVADGRFAALAEQLYGPVARWIEGAVKVMPHGSGDAEEDGDE</sequence>
<dbReference type="HAMAP" id="MF_01486">
    <property type="entry name" value="RecC"/>
    <property type="match status" value="1"/>
</dbReference>
<dbReference type="EMBL" id="CP015118">
    <property type="protein sequence ID" value="ARN21199.1"/>
    <property type="molecule type" value="Genomic_DNA"/>
</dbReference>
<keyword evidence="9 10" id="KW-0234">DNA repair</keyword>
<dbReference type="Proteomes" id="UP000193427">
    <property type="component" value="Chromosome"/>
</dbReference>
<evidence type="ECO:0000256" key="9">
    <source>
        <dbReference type="ARBA" id="ARBA00023204"/>
    </source>
</evidence>
<keyword evidence="3 10" id="KW-0227">DNA damage</keyword>
<dbReference type="InterPro" id="IPR013986">
    <property type="entry name" value="DExx_box_DNA_helicase_dom_sf"/>
</dbReference>
<dbReference type="Pfam" id="PF04257">
    <property type="entry name" value="Exonuc_V_gamma"/>
    <property type="match status" value="1"/>
</dbReference>
<dbReference type="STRING" id="946333.A4W93_15580"/>
<keyword evidence="12" id="KW-1185">Reference proteome</keyword>
<evidence type="ECO:0000256" key="1">
    <source>
        <dbReference type="ARBA" id="ARBA00022722"/>
    </source>
</evidence>
<comment type="similarity">
    <text evidence="10">Belongs to the RecC family.</text>
</comment>
<dbReference type="SUPFAM" id="SSF52540">
    <property type="entry name" value="P-loop containing nucleoside triphosphate hydrolases"/>
    <property type="match status" value="2"/>
</dbReference>
<reference evidence="11 12" key="1">
    <citation type="submission" date="2016-04" db="EMBL/GenBank/DDBJ databases">
        <title>Complete genome sequence of natural rubber-degrading, novel Gram-negative bacterium, Rhizobacter gummiphilus strain NS21.</title>
        <authorList>
            <person name="Tabata M."/>
            <person name="Kasai D."/>
            <person name="Fukuda M."/>
        </authorList>
    </citation>
    <scope>NUCLEOTIDE SEQUENCE [LARGE SCALE GENOMIC DNA]</scope>
    <source>
        <strain evidence="11 12">NS21</strain>
    </source>
</reference>
<dbReference type="SUPFAM" id="SSF52980">
    <property type="entry name" value="Restriction endonuclease-like"/>
    <property type="match status" value="1"/>
</dbReference>
<dbReference type="InterPro" id="IPR041500">
    <property type="entry name" value="RecC_C"/>
</dbReference>
<dbReference type="GO" id="GO:0009338">
    <property type="term" value="C:exodeoxyribonuclease V complex"/>
    <property type="evidence" value="ECO:0007669"/>
    <property type="project" value="InterPro"/>
</dbReference>
<dbReference type="GO" id="GO:0000724">
    <property type="term" value="P:double-strand break repair via homologous recombination"/>
    <property type="evidence" value="ECO:0007669"/>
    <property type="project" value="UniProtKB-UniRule"/>
</dbReference>
<gene>
    <name evidence="10" type="primary">recC</name>
    <name evidence="11" type="ORF">A4W93_15580</name>
</gene>
<dbReference type="Gene3D" id="3.40.50.300">
    <property type="entry name" value="P-loop containing nucleotide triphosphate hydrolases"/>
    <property type="match status" value="2"/>
</dbReference>
<comment type="subunit">
    <text evidence="10">Heterotrimer of RecB, RecC and RecD. All subunits contribute to DNA-binding.</text>
</comment>
<evidence type="ECO:0000256" key="5">
    <source>
        <dbReference type="ARBA" id="ARBA00022806"/>
    </source>
</evidence>
<dbReference type="RefSeq" id="WP_085751487.1">
    <property type="nucleotide sequence ID" value="NZ_BSPR01000004.1"/>
</dbReference>
<dbReference type="OrthoDB" id="9762834at2"/>
<evidence type="ECO:0000313" key="11">
    <source>
        <dbReference type="EMBL" id="ARN21199.1"/>
    </source>
</evidence>
<comment type="miscellaneous">
    <text evidence="10">In the RecBCD complex, RecB has a slow 3'-5' helicase, an exonuclease activity and loads RecA onto ssDNA, RecD has a fast 5'-3' helicase activity, while RecC stimulates the ATPase and processivity of the RecB helicase and contributes to recognition of the Chi site.</text>
</comment>
<dbReference type="InterPro" id="IPR006697">
    <property type="entry name" value="RecC"/>
</dbReference>
<protein>
    <recommendedName>
        <fullName evidence="10">RecBCD enzyme subunit RecC</fullName>
    </recommendedName>
    <alternativeName>
        <fullName evidence="10">Exonuclease V subunit RecC</fullName>
        <shortName evidence="10">ExoV subunit RecC</shortName>
    </alternativeName>
    <alternativeName>
        <fullName evidence="10">Helicase/nuclease RecBCD subunit RecC</fullName>
    </alternativeName>
</protein>
<proteinExistence type="inferred from homology"/>
<comment type="function">
    <text evidence="10">A helicase/nuclease that prepares dsDNA breaks (DSB) for recombinational DNA repair. Binds to DSBs and unwinds DNA via a highly rapid and processive ATP-dependent bidirectional helicase activity. Unwinds dsDNA until it encounters a Chi (crossover hotspot instigator) sequence from the 3' direction. Cuts ssDNA a few nucleotides 3' to the Chi site. The properties and activities of the enzyme are changed at Chi. The Chi-altered holoenzyme produces a long 3'-ssDNA overhang and facilitates RecA-binding to the ssDNA for homologous DNA recombination and repair. Holoenzyme degrades any linearized DNA that is unable to undergo homologous recombination. In the holoenzyme this subunit recognizes the wild-type Chi sequence, and when added to isolated RecB increases its ATP-dependent helicase processivity.</text>
</comment>
<evidence type="ECO:0000256" key="2">
    <source>
        <dbReference type="ARBA" id="ARBA00022741"/>
    </source>
</evidence>
<evidence type="ECO:0000313" key="12">
    <source>
        <dbReference type="Proteomes" id="UP000193427"/>
    </source>
</evidence>
<name>A0A1W6LA88_9BURK</name>
<evidence type="ECO:0000256" key="6">
    <source>
        <dbReference type="ARBA" id="ARBA00022839"/>
    </source>
</evidence>
<keyword evidence="1 10" id="KW-0540">Nuclease</keyword>
<dbReference type="Gene3D" id="1.10.10.990">
    <property type="match status" value="1"/>
</dbReference>
<keyword evidence="5 10" id="KW-0347">Helicase</keyword>
<dbReference type="GO" id="GO:0003677">
    <property type="term" value="F:DNA binding"/>
    <property type="evidence" value="ECO:0007669"/>
    <property type="project" value="UniProtKB-UniRule"/>
</dbReference>
<dbReference type="AlphaFoldDB" id="A0A1W6LA88"/>
<dbReference type="GO" id="GO:0005524">
    <property type="term" value="F:ATP binding"/>
    <property type="evidence" value="ECO:0007669"/>
    <property type="project" value="UniProtKB-UniRule"/>
</dbReference>
<keyword evidence="2 10" id="KW-0547">Nucleotide-binding</keyword>
<dbReference type="GO" id="GO:0008854">
    <property type="term" value="F:exodeoxyribonuclease V activity"/>
    <property type="evidence" value="ECO:0007669"/>
    <property type="project" value="InterPro"/>
</dbReference>
<accession>A0A1W6LA88</accession>
<dbReference type="PANTHER" id="PTHR30591:SF1">
    <property type="entry name" value="RECBCD ENZYME SUBUNIT RECC"/>
    <property type="match status" value="1"/>
</dbReference>
<organism evidence="11 12">
    <name type="scientific">Piscinibacter gummiphilus</name>
    <dbReference type="NCBI Taxonomy" id="946333"/>
    <lineage>
        <taxon>Bacteria</taxon>
        <taxon>Pseudomonadati</taxon>
        <taxon>Pseudomonadota</taxon>
        <taxon>Betaproteobacteria</taxon>
        <taxon>Burkholderiales</taxon>
        <taxon>Sphaerotilaceae</taxon>
        <taxon>Piscinibacter</taxon>
    </lineage>
</organism>
<dbReference type="PIRSF" id="PIRSF000980">
    <property type="entry name" value="RecC"/>
    <property type="match status" value="1"/>
</dbReference>
<dbReference type="Pfam" id="PF17946">
    <property type="entry name" value="RecC_C"/>
    <property type="match status" value="1"/>
</dbReference>
<dbReference type="InterPro" id="IPR011335">
    <property type="entry name" value="Restrct_endonuc-II-like"/>
</dbReference>